<feature type="transmembrane region" description="Helical" evidence="7">
    <location>
        <begin position="20"/>
        <end position="37"/>
    </location>
</feature>
<feature type="transmembrane region" description="Helical" evidence="7">
    <location>
        <begin position="260"/>
        <end position="286"/>
    </location>
</feature>
<feature type="transmembrane region" description="Helical" evidence="7">
    <location>
        <begin position="172"/>
        <end position="193"/>
    </location>
</feature>
<dbReference type="InterPro" id="IPR005524">
    <property type="entry name" value="DUF318"/>
</dbReference>
<keyword evidence="3" id="KW-1003">Cell membrane</keyword>
<dbReference type="RefSeq" id="WP_052198800.1">
    <property type="nucleotide sequence ID" value="NZ_CP007496.1"/>
</dbReference>
<comment type="similarity">
    <text evidence="2">Belongs to the UPF0718 family.</text>
</comment>
<organism evidence="8 9">
    <name type="scientific">Candidatus Nanosynbacter lyticus</name>
    <dbReference type="NCBI Taxonomy" id="2093824"/>
    <lineage>
        <taxon>Bacteria</taxon>
        <taxon>Candidatus Saccharimonadota</taxon>
        <taxon>Candidatus Saccharimonadia</taxon>
        <taxon>Candidatus Nanosynbacterales</taxon>
        <taxon>Candidatus Nanosynbacteraceae</taxon>
        <taxon>Candidatus Nanosynbacter</taxon>
    </lineage>
</organism>
<evidence type="ECO:0000256" key="3">
    <source>
        <dbReference type="ARBA" id="ARBA00022475"/>
    </source>
</evidence>
<feature type="transmembrane region" description="Helical" evidence="7">
    <location>
        <begin position="143"/>
        <end position="165"/>
    </location>
</feature>
<dbReference type="InterPro" id="IPR052923">
    <property type="entry name" value="UPF0718"/>
</dbReference>
<name>A0A6S4GQJ3_9BACT</name>
<dbReference type="AlphaFoldDB" id="A0A6S4GQJ3"/>
<evidence type="ECO:0000256" key="7">
    <source>
        <dbReference type="SAM" id="Phobius"/>
    </source>
</evidence>
<evidence type="ECO:0000313" key="9">
    <source>
        <dbReference type="Proteomes" id="UP000030902"/>
    </source>
</evidence>
<dbReference type="GO" id="GO:0005886">
    <property type="term" value="C:plasma membrane"/>
    <property type="evidence" value="ECO:0007669"/>
    <property type="project" value="UniProtKB-SubCell"/>
</dbReference>
<keyword evidence="4 7" id="KW-0812">Transmembrane</keyword>
<dbReference type="PANTHER" id="PTHR34184:SF4">
    <property type="entry name" value="UPF0718 PROTEIN YCGR"/>
    <property type="match status" value="1"/>
</dbReference>
<evidence type="ECO:0000256" key="6">
    <source>
        <dbReference type="ARBA" id="ARBA00023136"/>
    </source>
</evidence>
<dbReference type="PANTHER" id="PTHR34184">
    <property type="entry name" value="UPF0718 PROTEIN YCGR"/>
    <property type="match status" value="1"/>
</dbReference>
<evidence type="ECO:0000256" key="2">
    <source>
        <dbReference type="ARBA" id="ARBA00006386"/>
    </source>
</evidence>
<keyword evidence="6 7" id="KW-0472">Membrane</keyword>
<evidence type="ECO:0000256" key="1">
    <source>
        <dbReference type="ARBA" id="ARBA00004651"/>
    </source>
</evidence>
<evidence type="ECO:0000256" key="4">
    <source>
        <dbReference type="ARBA" id="ARBA00022692"/>
    </source>
</evidence>
<gene>
    <name evidence="8" type="ORF">TM7x_01275</name>
</gene>
<feature type="transmembrane region" description="Helical" evidence="7">
    <location>
        <begin position="321"/>
        <end position="346"/>
    </location>
</feature>
<dbReference type="EMBL" id="CP007496">
    <property type="protein sequence ID" value="AJA06393.1"/>
    <property type="molecule type" value="Genomic_DNA"/>
</dbReference>
<comment type="subcellular location">
    <subcellularLocation>
        <location evidence="1">Cell membrane</location>
        <topology evidence="1">Multi-pass membrane protein</topology>
    </subcellularLocation>
</comment>
<evidence type="ECO:0000256" key="5">
    <source>
        <dbReference type="ARBA" id="ARBA00022989"/>
    </source>
</evidence>
<feature type="transmembrane region" description="Helical" evidence="7">
    <location>
        <begin position="63"/>
        <end position="88"/>
    </location>
</feature>
<keyword evidence="5 7" id="KW-1133">Transmembrane helix</keyword>
<evidence type="ECO:0000313" key="8">
    <source>
        <dbReference type="EMBL" id="AJA06393.1"/>
    </source>
</evidence>
<dbReference type="Pfam" id="PF03773">
    <property type="entry name" value="ArsP_1"/>
    <property type="match status" value="1"/>
</dbReference>
<keyword evidence="9" id="KW-1185">Reference proteome</keyword>
<feature type="transmembrane region" description="Helical" evidence="7">
    <location>
        <begin position="227"/>
        <end position="248"/>
    </location>
</feature>
<feature type="transmembrane region" description="Helical" evidence="7">
    <location>
        <begin position="292"/>
        <end position="309"/>
    </location>
</feature>
<dbReference type="Proteomes" id="UP000030902">
    <property type="component" value="Chromosome"/>
</dbReference>
<reference evidence="8 9" key="1">
    <citation type="journal article" date="2015" name="Proc. Natl. Acad. Sci. U.S.A.">
        <title>Cultivation of a human-associated TM7 phylotype reveals a reduced genome and epibiotic parasitic lifestyle.</title>
        <authorList>
            <person name="He X."/>
            <person name="McLean J.S."/>
            <person name="Edlund A."/>
            <person name="Yooseph S."/>
            <person name="Hall A.P."/>
            <person name="Liu S.Y."/>
            <person name="Dorrestein P.C."/>
            <person name="Esquenazi E."/>
            <person name="Hunter R.C."/>
            <person name="Cheng G."/>
            <person name="Nelson K.E."/>
            <person name="Lux R."/>
            <person name="Shi W."/>
        </authorList>
    </citation>
    <scope>NUCLEOTIDE SEQUENCE [LARGE SCALE GENOMIC DNA]</scope>
    <source>
        <strain evidence="8 9">TM7x</strain>
    </source>
</reference>
<proteinExistence type="inferred from homology"/>
<protein>
    <submittedName>
        <fullName evidence="8">Permease</fullName>
    </submittedName>
</protein>
<accession>A0A6S4GQJ3</accession>
<dbReference type="KEGG" id="sox:TM7x_01275"/>
<sequence length="347" mass="38763">MVRKLSDGRLKKILYANQELINWIVFGIFVITIYYLSSKFSTMLVNGELVDLFTKLLPSLQDFLTLTLSVIVEATPFLLLGIIVSALIRKFLPSDKLLKILPKNTFLRRIVLSTLGIALPVCECGNVPVARSLMAQGLKPADVISFLFAAPILNPITIVATMTAFSFQPQMVWWRVIFALIIVQITAFIVSLFKEDSILNPDFKEYCHAHKNDSSFLKIFDNSRNEFWQLFTILVIGASIAAATQVFVPRFIINTVGGDIFLSVIAMIILSFVVSICSSIDAFFALAYARSFTAGSILSFLLSGPMVDIKMIILMKTTFRWHFIATIVLIIFALSFMAGVGVNLYVR</sequence>